<feature type="compositionally biased region" description="Basic residues" evidence="1">
    <location>
        <begin position="306"/>
        <end position="315"/>
    </location>
</feature>
<dbReference type="InParanoid" id="G5A9H7"/>
<dbReference type="KEGG" id="psoj:PHYSODRAFT_306418"/>
<evidence type="ECO:0000313" key="2">
    <source>
        <dbReference type="EMBL" id="EGZ08552.1"/>
    </source>
</evidence>
<feature type="compositionally biased region" description="Polar residues" evidence="1">
    <location>
        <begin position="320"/>
        <end position="334"/>
    </location>
</feature>
<sequence length="334" mass="38252">MALNTTSSNKSRKAVIAVNLFTTSIHYFTLKELDPCIDLDTLLQNLAMWRALNRLIEQRPRPLPPTQHILPSFMSLWSRVKGGIDVYPRYLKNVKLSHASLPPISAIVQRIIMTLIYNSFQSLQLFRGLYRDAAKYLRERSPPDATTSLSCRARNENKDTGNIDQNGHEIIYKKRVHFNSDIDLIRRHLNKRNQHVMIQIEDGAQNGCVLFCSLNHDTENAGHGHKGFKTRFECSARMVALCRQDGMGRGRASTKFHSEKELPDPCSVSGKLNSTRENNNRAPPPSRKRPSSMVDTPNRRSPSAHLHLRERRRSQRIRENASQVFPQLKDQNLP</sequence>
<name>G5A9H7_PHYSP</name>
<evidence type="ECO:0000256" key="1">
    <source>
        <dbReference type="SAM" id="MobiDB-lite"/>
    </source>
</evidence>
<dbReference type="Proteomes" id="UP000002640">
    <property type="component" value="Unassembled WGS sequence"/>
</dbReference>
<dbReference type="RefSeq" id="XP_009536724.1">
    <property type="nucleotide sequence ID" value="XM_009538429.1"/>
</dbReference>
<keyword evidence="3" id="KW-1185">Reference proteome</keyword>
<dbReference type="AlphaFoldDB" id="G5A9H7"/>
<dbReference type="GeneID" id="20642720"/>
<evidence type="ECO:0000313" key="3">
    <source>
        <dbReference type="Proteomes" id="UP000002640"/>
    </source>
</evidence>
<protein>
    <submittedName>
        <fullName evidence="2">Uncharacterized protein</fullName>
    </submittedName>
</protein>
<dbReference type="EMBL" id="JH159161">
    <property type="protein sequence ID" value="EGZ08552.1"/>
    <property type="molecule type" value="Genomic_DNA"/>
</dbReference>
<reference evidence="2 3" key="1">
    <citation type="journal article" date="2006" name="Science">
        <title>Phytophthora genome sequences uncover evolutionary origins and mechanisms of pathogenesis.</title>
        <authorList>
            <person name="Tyler B.M."/>
            <person name="Tripathy S."/>
            <person name="Zhang X."/>
            <person name="Dehal P."/>
            <person name="Jiang R.H."/>
            <person name="Aerts A."/>
            <person name="Arredondo F.D."/>
            <person name="Baxter L."/>
            <person name="Bensasson D."/>
            <person name="Beynon J.L."/>
            <person name="Chapman J."/>
            <person name="Damasceno C.M."/>
            <person name="Dorrance A.E."/>
            <person name="Dou D."/>
            <person name="Dickerman A.W."/>
            <person name="Dubchak I.L."/>
            <person name="Garbelotto M."/>
            <person name="Gijzen M."/>
            <person name="Gordon S.G."/>
            <person name="Govers F."/>
            <person name="Grunwald N.J."/>
            <person name="Huang W."/>
            <person name="Ivors K.L."/>
            <person name="Jones R.W."/>
            <person name="Kamoun S."/>
            <person name="Krampis K."/>
            <person name="Lamour K.H."/>
            <person name="Lee M.K."/>
            <person name="McDonald W.H."/>
            <person name="Medina M."/>
            <person name="Meijer H.J."/>
            <person name="Nordberg E.K."/>
            <person name="Maclean D.J."/>
            <person name="Ospina-Giraldo M.D."/>
            <person name="Morris P.F."/>
            <person name="Phuntumart V."/>
            <person name="Putnam N.H."/>
            <person name="Rash S."/>
            <person name="Rose J.K."/>
            <person name="Sakihama Y."/>
            <person name="Salamov A.A."/>
            <person name="Savidor A."/>
            <person name="Scheuring C.F."/>
            <person name="Smith B.M."/>
            <person name="Sobral B.W."/>
            <person name="Terry A."/>
            <person name="Torto-Alalibo T.A."/>
            <person name="Win J."/>
            <person name="Xu Z."/>
            <person name="Zhang H."/>
            <person name="Grigoriev I.V."/>
            <person name="Rokhsar D.S."/>
            <person name="Boore J.L."/>
        </authorList>
    </citation>
    <scope>NUCLEOTIDE SEQUENCE [LARGE SCALE GENOMIC DNA]</scope>
    <source>
        <strain evidence="2 3">P6497</strain>
    </source>
</reference>
<gene>
    <name evidence="2" type="ORF">PHYSODRAFT_306418</name>
</gene>
<accession>G5A9H7</accession>
<proteinExistence type="predicted"/>
<organism evidence="2 3">
    <name type="scientific">Phytophthora sojae (strain P6497)</name>
    <name type="common">Soybean stem and root rot agent</name>
    <name type="synonym">Phytophthora megasperma f. sp. glycines</name>
    <dbReference type="NCBI Taxonomy" id="1094619"/>
    <lineage>
        <taxon>Eukaryota</taxon>
        <taxon>Sar</taxon>
        <taxon>Stramenopiles</taxon>
        <taxon>Oomycota</taxon>
        <taxon>Peronosporomycetes</taxon>
        <taxon>Peronosporales</taxon>
        <taxon>Peronosporaceae</taxon>
        <taxon>Phytophthora</taxon>
    </lineage>
</organism>
<feature type="region of interest" description="Disordered" evidence="1">
    <location>
        <begin position="247"/>
        <end position="334"/>
    </location>
</feature>